<feature type="region of interest" description="Disordered" evidence="3">
    <location>
        <begin position="1"/>
        <end position="20"/>
    </location>
</feature>
<evidence type="ECO:0000313" key="7">
    <source>
        <dbReference type="Proteomes" id="UP000215289"/>
    </source>
</evidence>
<dbReference type="SMART" id="SM00147">
    <property type="entry name" value="RasGEF"/>
    <property type="match status" value="1"/>
</dbReference>
<comment type="caution">
    <text evidence="6">The sequence shown here is derived from an EMBL/GenBank/DDBJ whole genome shotgun (WGS) entry which is preliminary data.</text>
</comment>
<feature type="compositionally biased region" description="Basic and acidic residues" evidence="3">
    <location>
        <begin position="152"/>
        <end position="168"/>
    </location>
</feature>
<dbReference type="Pfam" id="PF00618">
    <property type="entry name" value="RasGEF_N"/>
    <property type="match status" value="1"/>
</dbReference>
<dbReference type="Proteomes" id="UP000215289">
    <property type="component" value="Unassembled WGS sequence"/>
</dbReference>
<dbReference type="PROSITE" id="PS50009">
    <property type="entry name" value="RASGEF_CAT"/>
    <property type="match status" value="1"/>
</dbReference>
<feature type="region of interest" description="Disordered" evidence="3">
    <location>
        <begin position="580"/>
        <end position="617"/>
    </location>
</feature>
<feature type="region of interest" description="Disordered" evidence="3">
    <location>
        <begin position="716"/>
        <end position="787"/>
    </location>
</feature>
<gene>
    <name evidence="6" type="ORF">CFD26_102789</name>
</gene>
<feature type="compositionally biased region" description="Polar residues" evidence="3">
    <location>
        <begin position="216"/>
        <end position="227"/>
    </location>
</feature>
<dbReference type="PANTHER" id="PTHR23113:SF363">
    <property type="entry name" value="PROTEIN SON OF SEVENLESS"/>
    <property type="match status" value="1"/>
</dbReference>
<dbReference type="EMBL" id="NIDN02000057">
    <property type="protein sequence ID" value="RLL98229.1"/>
    <property type="molecule type" value="Genomic_DNA"/>
</dbReference>
<dbReference type="InterPro" id="IPR000651">
    <property type="entry name" value="Ras-like_Gua-exchang_fac_N"/>
</dbReference>
<feature type="region of interest" description="Disordered" evidence="3">
    <location>
        <begin position="134"/>
        <end position="174"/>
    </location>
</feature>
<dbReference type="InterPro" id="IPR001895">
    <property type="entry name" value="RASGEF_cat_dom"/>
</dbReference>
<feature type="domain" description="N-terminal Ras-GEF" evidence="5">
    <location>
        <begin position="382"/>
        <end position="507"/>
    </location>
</feature>
<dbReference type="SUPFAM" id="SSF48366">
    <property type="entry name" value="Ras GEF"/>
    <property type="match status" value="1"/>
</dbReference>
<feature type="compositionally biased region" description="Polar residues" evidence="3">
    <location>
        <begin position="582"/>
        <end position="606"/>
    </location>
</feature>
<dbReference type="SMART" id="SM00229">
    <property type="entry name" value="RasGEFN"/>
    <property type="match status" value="1"/>
</dbReference>
<organism evidence="6 7">
    <name type="scientific">Aspergillus turcosus</name>
    <dbReference type="NCBI Taxonomy" id="1245748"/>
    <lineage>
        <taxon>Eukaryota</taxon>
        <taxon>Fungi</taxon>
        <taxon>Dikarya</taxon>
        <taxon>Ascomycota</taxon>
        <taxon>Pezizomycotina</taxon>
        <taxon>Eurotiomycetes</taxon>
        <taxon>Eurotiomycetidae</taxon>
        <taxon>Eurotiales</taxon>
        <taxon>Aspergillaceae</taxon>
        <taxon>Aspergillus</taxon>
        <taxon>Aspergillus subgen. Fumigati</taxon>
    </lineage>
</organism>
<keyword evidence="1 2" id="KW-0344">Guanine-nucleotide releasing factor</keyword>
<feature type="compositionally biased region" description="Polar residues" evidence="3">
    <location>
        <begin position="736"/>
        <end position="749"/>
    </location>
</feature>
<dbReference type="STRING" id="1245748.A0A3R7IKP1"/>
<reference evidence="6 7" key="1">
    <citation type="submission" date="2018-08" db="EMBL/GenBank/DDBJ databases">
        <title>Draft genome sequences of two Aspergillus turcosus clinical strains isolated from bronchoalveolar lavage fluid: one azole-susceptible and the other azole-resistant.</title>
        <authorList>
            <person name="Parent-Michaud M."/>
            <person name="Dufresne P.J."/>
            <person name="Fournier E."/>
            <person name="Martineau C."/>
            <person name="Moreira S."/>
            <person name="Perkins V."/>
            <person name="De Repentigny L."/>
            <person name="Dufresne S.F."/>
        </authorList>
    </citation>
    <scope>NUCLEOTIDE SEQUENCE [LARGE SCALE GENOMIC DNA]</scope>
    <source>
        <strain evidence="6">HMR AF 1038</strain>
    </source>
</reference>
<dbReference type="GO" id="GO:0005085">
    <property type="term" value="F:guanyl-nucleotide exchange factor activity"/>
    <property type="evidence" value="ECO:0007669"/>
    <property type="project" value="UniProtKB-KW"/>
</dbReference>
<evidence type="ECO:0000256" key="3">
    <source>
        <dbReference type="SAM" id="MobiDB-lite"/>
    </source>
</evidence>
<feature type="region of interest" description="Disordered" evidence="3">
    <location>
        <begin position="1383"/>
        <end position="1402"/>
    </location>
</feature>
<dbReference type="OrthoDB" id="10254377at2759"/>
<protein>
    <recommendedName>
        <fullName evidence="8">Guanine nucleotide exchange factor lte1</fullName>
    </recommendedName>
</protein>
<feature type="compositionally biased region" description="Polar residues" evidence="3">
    <location>
        <begin position="1212"/>
        <end position="1229"/>
    </location>
</feature>
<feature type="region of interest" description="Disordered" evidence="3">
    <location>
        <begin position="1139"/>
        <end position="1185"/>
    </location>
</feature>
<dbReference type="GO" id="GO:0007265">
    <property type="term" value="P:Ras protein signal transduction"/>
    <property type="evidence" value="ECO:0007669"/>
    <property type="project" value="TreeGrafter"/>
</dbReference>
<feature type="compositionally biased region" description="Polar residues" evidence="3">
    <location>
        <begin position="765"/>
        <end position="780"/>
    </location>
</feature>
<feature type="compositionally biased region" description="Polar residues" evidence="3">
    <location>
        <begin position="1060"/>
        <end position="1072"/>
    </location>
</feature>
<feature type="region of interest" description="Disordered" evidence="3">
    <location>
        <begin position="242"/>
        <end position="266"/>
    </location>
</feature>
<feature type="region of interest" description="Disordered" evidence="3">
    <location>
        <begin position="1001"/>
        <end position="1091"/>
    </location>
</feature>
<keyword evidence="7" id="KW-1185">Reference proteome</keyword>
<dbReference type="InterPro" id="IPR023578">
    <property type="entry name" value="Ras_GEF_dom_sf"/>
</dbReference>
<dbReference type="PROSITE" id="PS50212">
    <property type="entry name" value="RASGEF_NTER"/>
    <property type="match status" value="1"/>
</dbReference>
<sequence>METVVPAPDNVSLQSDGPKGFSTTVREREYLANEPINVETRFATSASNLRRAHTVAQGRNIAKSDIGVRAVRGRVATSILRAKDSHEILKKRPVKRFDIPQAPRDALAGAREPNHFTVGNVGQNGKIFLRPIQNPLHKEPHPTSFPPPPARSRTDHLHVHSRSHDGNDPSRWSNSLLSELRPEFIPEEGVEDRDSVVTDEAISEYNRQHQQRQRPRSFSTISEQQSVSGGKQYGEFRIFIDRPDDRPKSADDARRPTLDVPIPHYRLGRPQFNTEGSVALHSSVYTRTSLSDNFRVSGFLRDKSSASPSPGPNVYIGDYFQPERPSFAASMFSGQPAMEMPRDSTATVNPVFYELKEPIEPSIYDRLSSKMDDSSVVRYISGTKDIGAATPARLVAQISSESFMDYELVSDFFLTFRSYLSPGNLLSLLLARLQWAINRLQDDGRIIRIRTFAALRHWILNYFADDFVPDYDLRAQFCDTINTMYDSVKAREGGGMSDLKILIDLKRCWHGKCAAYWDLPTDIGPGTVIVPGGPDLETGPNGEGNAEEYECDSTRPGGNPEHQIDSQQSLPALRQIQHDRNNSTATAKSMPISTRSDHSVQVTSCSLPPRSPKRLSVPVTASKAPHPVPIIPSKLLCSPPESPNVSPITAKRLPFHGHAHTRSGSFSDSVRDDRAPLSLLKLEQQASSSQEILNLGSLIRGELYPPAESYMTMMAPPSPPLPSSASTGAMDRRSTMNETSKPPGSSSGMKTIIGSIRRALHSRHGGQSVSSRAANSQWSPTLRGKTSALPNNVAFGSDLYRVRKSAVTSTKPIRIDILCDEALQEYRRAVGEVDSPRTVTGSRLEVNQQAMEVEGKKTDHLAPCFDHSRAKSQITMGSQSIVIVDDTGVGDPVMSGAVLEHSIGLEQSPGFLNAADTPTTIKAASLRPRSHRSTLVEDQYSLPIYYEEADSGPPSRISRFLRMSGISDSRRSYSTERFSVSWKRTSPSLRLRKYASFQSGISRQRSAMAREPSLPSAADSDPSRLSVGTHAGPTLRRRPGGDLRQMQTVGGLRSHPDSGSFASGSTYRSSFPDSMISRPDNDVSRRQTSLIPPNPRYELIQTHSSQMLRRSFEAAIAQFAQIPDDDDGGIESALLKLEGKWPGSPTGGEPAGLSQGDQDHGGICREPGHRQHGQAPGWSNATSSEVASRRCQTLLGADLLYPQARRRLSPSRPYSDSLAESESGESYSSIPLLERGLSDESMKKPDLNPGSQNSALLPRPSLSRISIQDTSEVESSHPSIDIVKKTDSLECIPRGSTLPVPMFKSSKDRRGRLSGLSSELSVDIIGSQEALDPRLSLDTRSLTDSSFGIPPHPLAHPPSPPMTIQNPRSVASCTTPMDPVLFPAEPLTPDPSPRNKNAERNNLRALNTQQVSGDVLSRSEMDRQRHNISKNPDPDHVPFILSCESQILAQQLTLVEMAALSEVDWRDLVDMNWSSGSPSTRNWVQFLTEEERRGIDLVVGRFNLMVRWVVSEIVLVRAVEERANTIIKFIHTAAHARRICNYATMLQIAIALSSTDCSRLQKTWALVPPSERRLLKDMELLIQPVRNFHDLRVEMETANLQEGCIPFVGLYVHDLTYNAQKPAQVATPNGEPLVNFERYRTAAKIVKSLLRLIDASTKYKFEPVQGIIERCLWIASLSEEQIQKRSRMLE</sequence>
<feature type="compositionally biased region" description="Basic and acidic residues" evidence="3">
    <location>
        <begin position="1157"/>
        <end position="1169"/>
    </location>
</feature>
<evidence type="ECO:0000259" key="5">
    <source>
        <dbReference type="PROSITE" id="PS50212"/>
    </source>
</evidence>
<dbReference type="PANTHER" id="PTHR23113">
    <property type="entry name" value="GUANINE NUCLEOTIDE EXCHANGE FACTOR"/>
    <property type="match status" value="1"/>
</dbReference>
<name>A0A3R7IKP1_9EURO</name>
<feature type="compositionally biased region" description="Basic and acidic residues" evidence="3">
    <location>
        <begin position="242"/>
        <end position="257"/>
    </location>
</feature>
<evidence type="ECO:0008006" key="8">
    <source>
        <dbReference type="Google" id="ProtNLM"/>
    </source>
</evidence>
<dbReference type="GO" id="GO:0005886">
    <property type="term" value="C:plasma membrane"/>
    <property type="evidence" value="ECO:0007669"/>
    <property type="project" value="TreeGrafter"/>
</dbReference>
<proteinExistence type="predicted"/>
<feature type="region of interest" description="Disordered" evidence="3">
    <location>
        <begin position="1208"/>
        <end position="1261"/>
    </location>
</feature>
<dbReference type="CDD" id="cd06224">
    <property type="entry name" value="REM"/>
    <property type="match status" value="1"/>
</dbReference>
<feature type="region of interest" description="Disordered" evidence="3">
    <location>
        <begin position="534"/>
        <end position="565"/>
    </location>
</feature>
<evidence type="ECO:0000256" key="2">
    <source>
        <dbReference type="PROSITE-ProRule" id="PRU00168"/>
    </source>
</evidence>
<dbReference type="Gene3D" id="1.10.840.10">
    <property type="entry name" value="Ras guanine-nucleotide exchange factors catalytic domain"/>
    <property type="match status" value="1"/>
</dbReference>
<accession>A0A3R7IKP1</accession>
<feature type="region of interest" description="Disordered" evidence="3">
    <location>
        <begin position="205"/>
        <end position="227"/>
    </location>
</feature>
<dbReference type="InterPro" id="IPR008937">
    <property type="entry name" value="Ras-like_GEF"/>
</dbReference>
<dbReference type="Pfam" id="PF00617">
    <property type="entry name" value="RasGEF"/>
    <property type="match status" value="1"/>
</dbReference>
<feature type="domain" description="Ras-GEF" evidence="4">
    <location>
        <begin position="1444"/>
        <end position="1687"/>
    </location>
</feature>
<evidence type="ECO:0000313" key="6">
    <source>
        <dbReference type="EMBL" id="RLL98229.1"/>
    </source>
</evidence>
<feature type="compositionally biased region" description="Basic and acidic residues" evidence="3">
    <location>
        <begin position="1236"/>
        <end position="1246"/>
    </location>
</feature>
<dbReference type="Gene3D" id="1.20.870.10">
    <property type="entry name" value="Son of sevenless (SoS) protein Chain: S domain 1"/>
    <property type="match status" value="1"/>
</dbReference>
<evidence type="ECO:0000256" key="1">
    <source>
        <dbReference type="ARBA" id="ARBA00022658"/>
    </source>
</evidence>
<evidence type="ECO:0000259" key="4">
    <source>
        <dbReference type="PROSITE" id="PS50009"/>
    </source>
</evidence>
<dbReference type="InterPro" id="IPR036964">
    <property type="entry name" value="RASGEF_cat_dom_sf"/>
</dbReference>